<evidence type="ECO:0000313" key="3">
    <source>
        <dbReference type="Proteomes" id="UP000251647"/>
    </source>
</evidence>
<evidence type="ECO:0000256" key="1">
    <source>
        <dbReference type="SAM" id="MobiDB-lite"/>
    </source>
</evidence>
<organism evidence="2 3">
    <name type="scientific">Photobacterium damselae</name>
    <dbReference type="NCBI Taxonomy" id="38293"/>
    <lineage>
        <taxon>Bacteria</taxon>
        <taxon>Pseudomonadati</taxon>
        <taxon>Pseudomonadota</taxon>
        <taxon>Gammaproteobacteria</taxon>
        <taxon>Vibrionales</taxon>
        <taxon>Vibrionaceae</taxon>
        <taxon>Photobacterium</taxon>
    </lineage>
</organism>
<evidence type="ECO:0000313" key="2">
    <source>
        <dbReference type="EMBL" id="SPY28640.1"/>
    </source>
</evidence>
<feature type="compositionally biased region" description="Basic and acidic residues" evidence="1">
    <location>
        <begin position="1"/>
        <end position="12"/>
    </location>
</feature>
<dbReference type="EMBL" id="UATL01000001">
    <property type="protein sequence ID" value="SPY28640.1"/>
    <property type="molecule type" value="Genomic_DNA"/>
</dbReference>
<dbReference type="RefSeq" id="WP_232282458.1">
    <property type="nucleotide sequence ID" value="NZ_PYOG01000002.1"/>
</dbReference>
<dbReference type="Proteomes" id="UP000251647">
    <property type="component" value="Unassembled WGS sequence"/>
</dbReference>
<name>A0A2X1X3J5_PHODM</name>
<reference evidence="2 3" key="1">
    <citation type="submission" date="2018-06" db="EMBL/GenBank/DDBJ databases">
        <authorList>
            <consortium name="Pathogen Informatics"/>
            <person name="Doyle S."/>
        </authorList>
    </citation>
    <scope>NUCLEOTIDE SEQUENCE [LARGE SCALE GENOMIC DNA]</scope>
    <source>
        <strain evidence="2 3">NCTC11647</strain>
    </source>
</reference>
<sequence>MSRKPISEKELLDGITPKTVHADELATTSEKDWGSYSENTDKAESDCLVQRDNIFHNTRMEKMLKMAERFNKNGSIDKETLIKIKLLTESKTPSENEYKMVLKRIETIFDAEPGTPEGDELEKLVTWVEAYEEKHFPF</sequence>
<protein>
    <submittedName>
        <fullName evidence="2">Predicted transcription regulator containing HTH domain</fullName>
    </submittedName>
</protein>
<feature type="compositionally biased region" description="Basic and acidic residues" evidence="1">
    <location>
        <begin position="20"/>
        <end position="42"/>
    </location>
</feature>
<proteinExistence type="predicted"/>
<gene>
    <name evidence="2" type="ORF">NCTC11647_01738</name>
</gene>
<feature type="region of interest" description="Disordered" evidence="1">
    <location>
        <begin position="1"/>
        <end position="42"/>
    </location>
</feature>
<dbReference type="AlphaFoldDB" id="A0A2X1X3J5"/>
<accession>A0A2X1X3J5</accession>